<dbReference type="GO" id="GO:0033041">
    <property type="term" value="F:sweet taste receptor activity"/>
    <property type="evidence" value="ECO:0007669"/>
    <property type="project" value="TreeGrafter"/>
</dbReference>
<dbReference type="Pfam" id="PF06151">
    <property type="entry name" value="Trehalose_recp"/>
    <property type="match status" value="1"/>
</dbReference>
<feature type="transmembrane region" description="Helical" evidence="10">
    <location>
        <begin position="115"/>
        <end position="135"/>
    </location>
</feature>
<dbReference type="FunCoup" id="A0A6P8YD45">
    <property type="interactions" value="40"/>
</dbReference>
<gene>
    <name evidence="12" type="primary">LOC117639870</name>
</gene>
<feature type="transmembrane region" description="Helical" evidence="10">
    <location>
        <begin position="302"/>
        <end position="324"/>
    </location>
</feature>
<accession>A0A6P8YD45</accession>
<dbReference type="PANTHER" id="PTHR21421:SF29">
    <property type="entry name" value="GUSTATORY RECEPTOR 5A FOR TREHALOSE-RELATED"/>
    <property type="match status" value="1"/>
</dbReference>
<feature type="transmembrane region" description="Helical" evidence="10">
    <location>
        <begin position="242"/>
        <end position="262"/>
    </location>
</feature>
<evidence type="ECO:0000256" key="7">
    <source>
        <dbReference type="ARBA" id="ARBA00023170"/>
    </source>
</evidence>
<sequence length="459" mass="51289">MAVAPATPSRPLRRPSLGGAGGKQGAVWTVTSSASSASGSVPHTTGTSTFLRGLRPAALLAEGFGLLPVAKSSDDNEAVFRWRSLRVAYSLIIILGSFGEAVLSLMRMAETGVTFFTSVNVMFYSTSLATSLVFLRMSVSWRDTLATWCKLERFMTSYNGEPSRLVAQMKTMTFVVLVLALLEHVLSIVSTVSYVWPCLDRGGTPLLIEAYFLTKYQKTFTTFRFSFPRAIFLFTLQVITTFIWNFSDLFIILVSMGIGAYFRQLNRAMERSKGKIRHEEFWRQKREVYNALSMLTRITNDYVGPVVLISYASNLYFICLQLLVVTKRPPRTTHLHDVYFFYSLVYLIGRTCVMALIAADVYQESQKPRSTLFCVPTTSFCREVQRFLMQVNTDSIALSGCNFFSIDRSFMLTVAGTIVTYIVILVQFESPTSVEQGATAGTNVTVLACTCSDIKKFDC</sequence>
<evidence type="ECO:0000256" key="1">
    <source>
        <dbReference type="ARBA" id="ARBA00004651"/>
    </source>
</evidence>
<dbReference type="InParanoid" id="A0A6P8YD45"/>
<comment type="function">
    <text evidence="8">Plays a role in the sugar gustatory response.</text>
</comment>
<dbReference type="KEGG" id="tpal:117639870"/>
<feature type="transmembrane region" description="Helical" evidence="10">
    <location>
        <begin position="339"/>
        <end position="362"/>
    </location>
</feature>
<protein>
    <recommendedName>
        <fullName evidence="8">Gustatory receptor</fullName>
    </recommendedName>
</protein>
<evidence type="ECO:0000256" key="6">
    <source>
        <dbReference type="ARBA" id="ARBA00023136"/>
    </source>
</evidence>
<evidence type="ECO:0000256" key="3">
    <source>
        <dbReference type="ARBA" id="ARBA00022475"/>
    </source>
</evidence>
<evidence type="ECO:0000256" key="8">
    <source>
        <dbReference type="PIRNR" id="PIRNR038981"/>
    </source>
</evidence>
<keyword evidence="7 8" id="KW-0675">Receptor</keyword>
<comment type="subcellular location">
    <subcellularLocation>
        <location evidence="1">Cell membrane</location>
        <topology evidence="1">Multi-pass membrane protein</topology>
    </subcellularLocation>
</comment>
<evidence type="ECO:0000256" key="5">
    <source>
        <dbReference type="ARBA" id="ARBA00022989"/>
    </source>
</evidence>
<feature type="transmembrane region" description="Helical" evidence="10">
    <location>
        <begin position="174"/>
        <end position="196"/>
    </location>
</feature>
<dbReference type="GeneID" id="117639870"/>
<name>A0A6P8YD45_THRPL</name>
<keyword evidence="4 10" id="KW-0812">Transmembrane</keyword>
<organism evidence="12">
    <name type="scientific">Thrips palmi</name>
    <name type="common">Melon thrips</name>
    <dbReference type="NCBI Taxonomy" id="161013"/>
    <lineage>
        <taxon>Eukaryota</taxon>
        <taxon>Metazoa</taxon>
        <taxon>Ecdysozoa</taxon>
        <taxon>Arthropoda</taxon>
        <taxon>Hexapoda</taxon>
        <taxon>Insecta</taxon>
        <taxon>Pterygota</taxon>
        <taxon>Neoptera</taxon>
        <taxon>Paraneoptera</taxon>
        <taxon>Thysanoptera</taxon>
        <taxon>Terebrantia</taxon>
        <taxon>Thripoidea</taxon>
        <taxon>Thripidae</taxon>
        <taxon>Thrips</taxon>
    </lineage>
</organism>
<keyword evidence="8" id="KW-0807">Transducer</keyword>
<keyword evidence="3" id="KW-1003">Cell membrane</keyword>
<dbReference type="AlphaFoldDB" id="A0A6P8YD45"/>
<evidence type="ECO:0000256" key="4">
    <source>
        <dbReference type="ARBA" id="ARBA00022692"/>
    </source>
</evidence>
<comment type="similarity">
    <text evidence="2">Belongs to the insect chemoreceptor superfamily. Gustatory receptor (GR) family. Gr5a subfamily.</text>
</comment>
<feature type="transmembrane region" description="Helical" evidence="10">
    <location>
        <begin position="410"/>
        <end position="428"/>
    </location>
</feature>
<reference evidence="12" key="1">
    <citation type="submission" date="2025-08" db="UniProtKB">
        <authorList>
            <consortium name="RefSeq"/>
        </authorList>
    </citation>
    <scope>IDENTIFICATION</scope>
    <source>
        <tissue evidence="12">Total insect</tissue>
    </source>
</reference>
<evidence type="ECO:0000256" key="9">
    <source>
        <dbReference type="SAM" id="MobiDB-lite"/>
    </source>
</evidence>
<dbReference type="GO" id="GO:0005886">
    <property type="term" value="C:plasma membrane"/>
    <property type="evidence" value="ECO:0007669"/>
    <property type="project" value="UniProtKB-SubCell"/>
</dbReference>
<evidence type="ECO:0000313" key="11">
    <source>
        <dbReference type="Proteomes" id="UP000515158"/>
    </source>
</evidence>
<dbReference type="InterPro" id="IPR009318">
    <property type="entry name" value="Gustatory_rcpt"/>
</dbReference>
<dbReference type="PANTHER" id="PTHR21421">
    <property type="entry name" value="GUSTATORY RECEPTOR"/>
    <property type="match status" value="1"/>
</dbReference>
<keyword evidence="6 10" id="KW-0472">Membrane</keyword>
<dbReference type="PIRSF" id="PIRSF038981">
    <property type="entry name" value="GRP"/>
    <property type="match status" value="1"/>
</dbReference>
<evidence type="ECO:0000256" key="10">
    <source>
        <dbReference type="SAM" id="Phobius"/>
    </source>
</evidence>
<dbReference type="RefSeq" id="XP_034231707.1">
    <property type="nucleotide sequence ID" value="XM_034375816.1"/>
</dbReference>
<dbReference type="OrthoDB" id="5800391at2759"/>
<keyword evidence="11" id="KW-1185">Reference proteome</keyword>
<feature type="transmembrane region" description="Helical" evidence="10">
    <location>
        <begin position="87"/>
        <end position="109"/>
    </location>
</feature>
<proteinExistence type="inferred from homology"/>
<feature type="region of interest" description="Disordered" evidence="9">
    <location>
        <begin position="1"/>
        <end position="24"/>
    </location>
</feature>
<evidence type="ECO:0000256" key="2">
    <source>
        <dbReference type="ARBA" id="ARBA00005327"/>
    </source>
</evidence>
<keyword evidence="5 10" id="KW-1133">Transmembrane helix</keyword>
<dbReference type="GO" id="GO:0007165">
    <property type="term" value="P:signal transduction"/>
    <property type="evidence" value="ECO:0007669"/>
    <property type="project" value="UniProtKB-KW"/>
</dbReference>
<dbReference type="Proteomes" id="UP000515158">
    <property type="component" value="Unplaced"/>
</dbReference>
<evidence type="ECO:0000313" key="12">
    <source>
        <dbReference type="RefSeq" id="XP_034231707.1"/>
    </source>
</evidence>